<protein>
    <submittedName>
        <fullName evidence="2">Hydrogenase</fullName>
    </submittedName>
</protein>
<name>A0A344J4B8_9GAMM</name>
<dbReference type="GO" id="GO:0047989">
    <property type="term" value="F:hydroxybutyrate-dimer hydrolase activity"/>
    <property type="evidence" value="ECO:0007669"/>
    <property type="project" value="InterPro"/>
</dbReference>
<evidence type="ECO:0000256" key="1">
    <source>
        <dbReference type="ARBA" id="ARBA00022801"/>
    </source>
</evidence>
<sequence>MSTAPTDVTTSVHRDGDDLLTAGLGAAGLRSVAPPAFADAEHPTAIELRRRAIWSSWRGIADLGPTGGYGTVYGSLADVPGREFSALAFVPGAQHPHRVLAQVPDSFDIRKRCLVVTVASGSRGVYGAMAVGAAWGLSRGCAVVHTDKGAGSDYFDLDAGQGVAVDGRIAGPESRLAFAPANAQGSGIAFKHAHSQDNPEADWGRHARQAAEFGLRSLAMAFPDAAPFTFDNTRVIAVGISNGGGAVLRAAEQQDDWLDGVVAGEPNVLANIPGARALYDYTTEAALLMPCALPALGLPAMPTSEAFCAALAADGLIEGKDLAARQKSALARLRDAGWSDPALRAAATSTGFDLWRAVAGTYASAYTRAAHDAHPCGYRFSAMEAGKPRAASASERAAWWSDASGIPPGAGVQIVDPDAATAFGLPGLKCLRGLWTGQGDVAKRLQAGVAETRAAPPRAGLPVIVVHGTDDGLIPAAFSSAPYVAEARAAGRDVRYWQVQRAQHFDAFLALPAFSAQHVPLLPYVYAALDRLDAHLDGTAALPADAVIPARPREAGKPLQIGELAIPR</sequence>
<proteinExistence type="predicted"/>
<dbReference type="AlphaFoldDB" id="A0A344J4B8"/>
<reference evidence="3" key="1">
    <citation type="submission" date="2018-05" db="EMBL/GenBank/DDBJ databases">
        <title>Luteimonas pekinense sp. nov., isolated from human Meibomian gland secretions, Beijing, China.</title>
        <authorList>
            <person name="Wen T."/>
            <person name="Bai H."/>
            <person name="Lv H."/>
        </authorList>
    </citation>
    <scope>NUCLEOTIDE SEQUENCE [LARGE SCALE GENOMIC DNA]</scope>
    <source>
        <strain evidence="3">83-4</strain>
    </source>
</reference>
<dbReference type="GO" id="GO:0019605">
    <property type="term" value="P:butyrate metabolic process"/>
    <property type="evidence" value="ECO:0007669"/>
    <property type="project" value="InterPro"/>
</dbReference>
<dbReference type="Gene3D" id="3.40.50.1820">
    <property type="entry name" value="alpha/beta hydrolase"/>
    <property type="match status" value="1"/>
</dbReference>
<gene>
    <name evidence="2" type="ORF">DCD74_03510</name>
</gene>
<dbReference type="EMBL" id="CP029556">
    <property type="protein sequence ID" value="AXA83878.1"/>
    <property type="molecule type" value="Genomic_DNA"/>
</dbReference>
<dbReference type="Proteomes" id="UP000251842">
    <property type="component" value="Chromosome"/>
</dbReference>
<organism evidence="2 3">
    <name type="scientific">Solilutibacter oculi</name>
    <dbReference type="NCBI Taxonomy" id="2698682"/>
    <lineage>
        <taxon>Bacteria</taxon>
        <taxon>Pseudomonadati</taxon>
        <taxon>Pseudomonadota</taxon>
        <taxon>Gammaproteobacteria</taxon>
        <taxon>Lysobacterales</taxon>
        <taxon>Lysobacteraceae</taxon>
        <taxon>Solilutibacter</taxon>
    </lineage>
</organism>
<dbReference type="InterPro" id="IPR029058">
    <property type="entry name" value="AB_hydrolase_fold"/>
</dbReference>
<dbReference type="InterPro" id="IPR016582">
    <property type="entry name" value="OHBut_olig_hydro_put"/>
</dbReference>
<dbReference type="GO" id="GO:0005615">
    <property type="term" value="C:extracellular space"/>
    <property type="evidence" value="ECO:0007669"/>
    <property type="project" value="InterPro"/>
</dbReference>
<dbReference type="KEGG" id="lue:DCD74_03510"/>
<evidence type="ECO:0000313" key="2">
    <source>
        <dbReference type="EMBL" id="AXA83878.1"/>
    </source>
</evidence>
<evidence type="ECO:0000313" key="3">
    <source>
        <dbReference type="Proteomes" id="UP000251842"/>
    </source>
</evidence>
<dbReference type="Pfam" id="PF10605">
    <property type="entry name" value="3HBOH"/>
    <property type="match status" value="1"/>
</dbReference>
<accession>A0A344J4B8</accession>
<dbReference type="SUPFAM" id="SSF53474">
    <property type="entry name" value="alpha/beta-Hydrolases"/>
    <property type="match status" value="1"/>
</dbReference>
<dbReference type="OrthoDB" id="4294477at2"/>
<keyword evidence="3" id="KW-1185">Reference proteome</keyword>
<keyword evidence="1" id="KW-0378">Hydrolase</keyword>